<evidence type="ECO:0000313" key="2">
    <source>
        <dbReference type="Proteomes" id="UP000053872"/>
    </source>
</evidence>
<organism evidence="1 2">
    <name type="scientific">Columba livia</name>
    <name type="common">Rock dove</name>
    <dbReference type="NCBI Taxonomy" id="8932"/>
    <lineage>
        <taxon>Eukaryota</taxon>
        <taxon>Metazoa</taxon>
        <taxon>Chordata</taxon>
        <taxon>Craniata</taxon>
        <taxon>Vertebrata</taxon>
        <taxon>Euteleostomi</taxon>
        <taxon>Archelosauria</taxon>
        <taxon>Archosauria</taxon>
        <taxon>Dinosauria</taxon>
        <taxon>Saurischia</taxon>
        <taxon>Theropoda</taxon>
        <taxon>Coelurosauria</taxon>
        <taxon>Aves</taxon>
        <taxon>Neognathae</taxon>
        <taxon>Neoaves</taxon>
        <taxon>Columbimorphae</taxon>
        <taxon>Columbiformes</taxon>
        <taxon>Columbidae</taxon>
        <taxon>Columba</taxon>
    </lineage>
</organism>
<reference evidence="1 2" key="1">
    <citation type="journal article" date="2013" name="Science">
        <title>Genomic diversity and evolution of the head crest in the rock pigeon.</title>
        <authorList>
            <person name="Shapiro M.D."/>
            <person name="Kronenberg Z."/>
            <person name="Li C."/>
            <person name="Domyan E.T."/>
            <person name="Pan H."/>
            <person name="Campbell M."/>
            <person name="Tan H."/>
            <person name="Huff C.D."/>
            <person name="Hu H."/>
            <person name="Vickrey A.I."/>
            <person name="Nielsen S.C."/>
            <person name="Stringham S.A."/>
            <person name="Hu H."/>
            <person name="Willerslev E."/>
            <person name="Gilbert M.T."/>
            <person name="Yandell M."/>
            <person name="Zhang G."/>
            <person name="Wang J."/>
        </authorList>
    </citation>
    <scope>NUCLEOTIDE SEQUENCE [LARGE SCALE GENOMIC DNA]</scope>
    <source>
        <tissue evidence="1">Blood</tissue>
    </source>
</reference>
<comment type="caution">
    <text evidence="1">The sequence shown here is derived from an EMBL/GenBank/DDBJ whole genome shotgun (WGS) entry which is preliminary data.</text>
</comment>
<dbReference type="AlphaFoldDB" id="A0A2I0ML93"/>
<dbReference type="InParanoid" id="A0A2I0ML93"/>
<keyword evidence="2" id="KW-1185">Reference proteome</keyword>
<protein>
    <submittedName>
        <fullName evidence="1">Uncharacterized protein</fullName>
    </submittedName>
</protein>
<evidence type="ECO:0000313" key="1">
    <source>
        <dbReference type="EMBL" id="PKK30449.1"/>
    </source>
</evidence>
<sequence>MRKMELKRMKKRILMMWMKKKKVVMRMKKEMRMVKSRMVMQKKDLQRKKRMKWIQRDRRQKMGLQLEFSLPISSVPSISPPPFQPVLALSISLWLHTISDEGRLEMLSNREDSCFLLTRRSSPSVTFPSSEIIPDPTSLQLCPINKCSSSLVVSWGPVPELARLFTWQASLLPLSLALLFFVASMTEILDSFCFPDLLLGILPEARRLQAQIWCIFLS</sequence>
<dbReference type="Proteomes" id="UP000053872">
    <property type="component" value="Unassembled WGS sequence"/>
</dbReference>
<proteinExistence type="predicted"/>
<dbReference type="EMBL" id="AKCR02000007">
    <property type="protein sequence ID" value="PKK30449.1"/>
    <property type="molecule type" value="Genomic_DNA"/>
</dbReference>
<gene>
    <name evidence="1" type="ORF">A306_00003651</name>
</gene>
<accession>A0A2I0ML93</accession>
<name>A0A2I0ML93_COLLI</name>